<keyword evidence="4" id="KW-0732">Signal</keyword>
<accession>A0A6N3C5N1</accession>
<organism evidence="8">
    <name type="scientific">Staphylococcus simulans</name>
    <dbReference type="NCBI Taxonomy" id="1286"/>
    <lineage>
        <taxon>Bacteria</taxon>
        <taxon>Bacillati</taxon>
        <taxon>Bacillota</taxon>
        <taxon>Bacilli</taxon>
        <taxon>Bacillales</taxon>
        <taxon>Staphylococcaceae</taxon>
        <taxon>Staphylococcus</taxon>
    </lineage>
</organism>
<evidence type="ECO:0000256" key="2">
    <source>
        <dbReference type="ARBA" id="ARBA00022512"/>
    </source>
</evidence>
<protein>
    <recommendedName>
        <fullName evidence="7">Gram-positive cocci surface proteins LPxTG domain-containing protein</fullName>
    </recommendedName>
</protein>
<dbReference type="Pfam" id="PF00746">
    <property type="entry name" value="Gram_pos_anchor"/>
    <property type="match status" value="1"/>
</dbReference>
<keyword evidence="6" id="KW-0812">Transmembrane</keyword>
<evidence type="ECO:0000256" key="4">
    <source>
        <dbReference type="ARBA" id="ARBA00022729"/>
    </source>
</evidence>
<comment type="subcellular location">
    <subcellularLocation>
        <location evidence="1">Secreted</location>
        <location evidence="1">Cell wall</location>
        <topology evidence="1">Peptidoglycan-anchor</topology>
    </subcellularLocation>
</comment>
<evidence type="ECO:0000313" key="8">
    <source>
        <dbReference type="EMBL" id="VYU08323.1"/>
    </source>
</evidence>
<evidence type="ECO:0000256" key="1">
    <source>
        <dbReference type="ARBA" id="ARBA00004168"/>
    </source>
</evidence>
<gene>
    <name evidence="8" type="ORF">SSLFYP27_01378</name>
</gene>
<keyword evidence="6" id="KW-1133">Transmembrane helix</keyword>
<evidence type="ECO:0000256" key="5">
    <source>
        <dbReference type="ARBA" id="ARBA00023088"/>
    </source>
</evidence>
<dbReference type="AlphaFoldDB" id="A0A6N3C5N1"/>
<dbReference type="RefSeq" id="WP_070684328.1">
    <property type="nucleotide sequence ID" value="NZ_CACRUO010000031.1"/>
</dbReference>
<feature type="transmembrane region" description="Helical" evidence="6">
    <location>
        <begin position="117"/>
        <end position="138"/>
    </location>
</feature>
<evidence type="ECO:0000256" key="3">
    <source>
        <dbReference type="ARBA" id="ARBA00022525"/>
    </source>
</evidence>
<keyword evidence="3" id="KW-0964">Secreted</keyword>
<dbReference type="InterPro" id="IPR019931">
    <property type="entry name" value="LPXTG_anchor"/>
</dbReference>
<evidence type="ECO:0000256" key="6">
    <source>
        <dbReference type="SAM" id="Phobius"/>
    </source>
</evidence>
<keyword evidence="5" id="KW-0572">Peptidoglycan-anchor</keyword>
<keyword evidence="6" id="KW-0472">Membrane</keyword>
<feature type="domain" description="Gram-positive cocci surface proteins LPxTG" evidence="7">
    <location>
        <begin position="103"/>
        <end position="144"/>
    </location>
</feature>
<proteinExistence type="predicted"/>
<evidence type="ECO:0000259" key="7">
    <source>
        <dbReference type="Pfam" id="PF00746"/>
    </source>
</evidence>
<name>A0A6N3C5N1_STASI</name>
<dbReference type="NCBIfam" id="TIGR01167">
    <property type="entry name" value="LPXTG_anchor"/>
    <property type="match status" value="1"/>
</dbReference>
<reference evidence="8" key="1">
    <citation type="submission" date="2019-11" db="EMBL/GenBank/DDBJ databases">
        <authorList>
            <person name="Feng L."/>
        </authorList>
    </citation>
    <scope>NUCLEOTIDE SEQUENCE</scope>
    <source>
        <strain evidence="8">SsimulansLFYP27</strain>
    </source>
</reference>
<keyword evidence="2" id="KW-0134">Cell wall</keyword>
<sequence>MRKIGIFLTTLVAVALIFTGIEDIVKGAEAQAAKAVTGEVVSDELDPDGDGWANIGFENIKLDEPYQTKLVQLTHLKDTGKMSTTEYNEKVAALISEARSIDASQSQELPAAGEAEINLVLVIFGLCISLIGMVTVMASRKRKSE</sequence>
<dbReference type="EMBL" id="CACRUO010000031">
    <property type="protein sequence ID" value="VYU08323.1"/>
    <property type="molecule type" value="Genomic_DNA"/>
</dbReference>